<dbReference type="Gene3D" id="3.40.50.720">
    <property type="entry name" value="NAD(P)-binding Rossmann-like Domain"/>
    <property type="match status" value="1"/>
</dbReference>
<dbReference type="InterPro" id="IPR020806">
    <property type="entry name" value="PKS_PP-bd"/>
</dbReference>
<dbReference type="FunFam" id="3.40.366.10:FF:000002">
    <property type="entry name" value="Probable polyketide synthase 2"/>
    <property type="match status" value="1"/>
</dbReference>
<dbReference type="Pfam" id="PF08990">
    <property type="entry name" value="Docking"/>
    <property type="match status" value="1"/>
</dbReference>
<keyword evidence="6" id="KW-0045">Antibiotic biosynthesis</keyword>
<reference evidence="14 15" key="1">
    <citation type="journal article" date="2010" name="J. Bacteriol.">
        <title>Genome sequence of the milbemycin-producing bacterium Streptomyces bingchenggensis.</title>
        <authorList>
            <person name="Wang X.J."/>
            <person name="Yan Y.J."/>
            <person name="Zhang B."/>
            <person name="An J."/>
            <person name="Wang J.J."/>
            <person name="Tian J."/>
            <person name="Jiang L."/>
            <person name="Chen Y.H."/>
            <person name="Huang S.X."/>
            <person name="Yin M."/>
            <person name="Zhang J."/>
            <person name="Gao A.L."/>
            <person name="Liu C.X."/>
            <person name="Zhu Z.X."/>
            <person name="Xiang W.S."/>
        </authorList>
    </citation>
    <scope>NUCLEOTIDE SEQUENCE [LARGE SCALE GENOMIC DNA]</scope>
    <source>
        <strain evidence="14 15">BCW-1</strain>
    </source>
</reference>
<dbReference type="InterPro" id="IPR016039">
    <property type="entry name" value="Thiolase-like"/>
</dbReference>
<dbReference type="SUPFAM" id="SSF47336">
    <property type="entry name" value="ACP-like"/>
    <property type="match status" value="1"/>
</dbReference>
<dbReference type="GO" id="GO:0031177">
    <property type="term" value="F:phosphopantetheine binding"/>
    <property type="evidence" value="ECO:0007669"/>
    <property type="project" value="InterPro"/>
</dbReference>
<dbReference type="SUPFAM" id="SSF52151">
    <property type="entry name" value="FabD/lysophospholipase-like"/>
    <property type="match status" value="1"/>
</dbReference>
<dbReference type="Gene3D" id="1.10.1200.10">
    <property type="entry name" value="ACP-like"/>
    <property type="match status" value="1"/>
</dbReference>
<dbReference type="InterPro" id="IPR055123">
    <property type="entry name" value="SpnB-like_Rossmann"/>
</dbReference>
<keyword evidence="15" id="KW-1185">Reference proteome</keyword>
<dbReference type="KEGG" id="sbh:SBI_01385"/>
<dbReference type="PROSITE" id="PS00606">
    <property type="entry name" value="KS3_1"/>
    <property type="match status" value="1"/>
</dbReference>
<evidence type="ECO:0000256" key="8">
    <source>
        <dbReference type="ARBA" id="ARBA00023315"/>
    </source>
</evidence>
<dbReference type="CDD" id="cd08956">
    <property type="entry name" value="KR_3_FAS_SDR_x"/>
    <property type="match status" value="1"/>
</dbReference>
<evidence type="ECO:0000256" key="4">
    <source>
        <dbReference type="ARBA" id="ARBA00022553"/>
    </source>
</evidence>
<dbReference type="InterPro" id="IPR049900">
    <property type="entry name" value="PKS_mFAS_DH"/>
</dbReference>
<dbReference type="SMART" id="SM00826">
    <property type="entry name" value="PKS_DH"/>
    <property type="match status" value="1"/>
</dbReference>
<keyword evidence="8" id="KW-0012">Acyltransferase</keyword>
<dbReference type="PANTHER" id="PTHR43775">
    <property type="entry name" value="FATTY ACID SYNTHASE"/>
    <property type="match status" value="1"/>
</dbReference>
<feature type="region of interest" description="Disordered" evidence="10">
    <location>
        <begin position="1838"/>
        <end position="1857"/>
    </location>
</feature>
<dbReference type="InterPro" id="IPR050091">
    <property type="entry name" value="PKS_NRPS_Biosynth_Enz"/>
</dbReference>
<evidence type="ECO:0000259" key="13">
    <source>
        <dbReference type="PROSITE" id="PS52019"/>
    </source>
</evidence>
<dbReference type="InterPro" id="IPR036736">
    <property type="entry name" value="ACP-like_sf"/>
</dbReference>
<dbReference type="eggNOG" id="COG1028">
    <property type="taxonomic scope" value="Bacteria"/>
</dbReference>
<feature type="domain" description="Ketosynthase family 3 (KS3)" evidence="12">
    <location>
        <begin position="34"/>
        <end position="458"/>
    </location>
</feature>
<feature type="domain" description="PKS/mFAS DH" evidence="13">
    <location>
        <begin position="945"/>
        <end position="1242"/>
    </location>
</feature>
<sequence length="1872" mass="194380">MTNDEKKLREYLNKVMTDLRQTQRRLRSVEGKDHEPIAIIGMACRYPGGAESPESLWNLLAEGGDAMSPFPGNRGWDLTALDLTDPEGKELACEGGFIETAADFDPGLFGISPREALAMDPQQRLILESSYEAFERAGIDPGMLRGSRTGVFVGASYTGYGADVEQIPDGLEGYTMTGSANSVVSGRVSYTFGLEGPAVTIDTACSSSLVALHWAVQSLRAGESSLALAGGAMVMPSPMEFVEFSRQRILAADARCKAFAAAADGTGFSEGAGLVLLERLSDARRNGHRVLAVVRGSAVNQDGASNGLTAPNGPSQQRVIEAALASARLTADEIDAVEAHGTGTTLGDPIEAQALLSIYGKDRSADRPLWLGSVKSNLGHTQSAAGVAGVIKMVQALRHDLLPKTLHVDAPTPRVDWSAGTVRLLTEPVKWAANGRTRRAGVSAFGISGTNAHVILEEAPAEEPGEAVEAPANGEAIAPRPTLGLVGGVVPWPVSGRTGAALRAQAERLSAHVREHPALRAVDTGRSLALSREALEHRSVILTDGPDTVRSGLSAVAEGTPAAHVVSGIVDVRGRVVFVFPGQGSQWRGMAKELLASSPVFAERFAECDAALRRHLGWSVDDVVRGAADALSMEPIEVLQPVLFAVNVSLAALWRAAGVEPAAVVGHSQGEIAAAYVAGGLSLEDAARIVVQRSALFAEELVGRGAVASVALPAGVVAERLAPWDGSLVIAGRNGPGAVTVAGDTAALKEFVLECEREEIRARVVGSTVASHCAQVDPLRERILKMFADVAPRRGQVPFYSTVTGGLVDTATLDAGYWFRNARQPVDFEGAVRTLLADGFRFFVENSAHPVLTTGMQATFEDAGTEAVALGSLRRDEGGPTRFLTSLAEGYVRGLPVGWDAVFAGTGAHHTDLPTYAFQRERYWLETTAGQAGDPAGLGLGDTGHPLLGAAVRLASGGETLLTGRLSTRTHTWLADHAAHGTALLPGSAFVELALRAAEAAGCEHLAELTVDTPLALPATGAVQIQVTVAAPDTSGDRALGVYGRAEGCEFDAPWTRHATGVLAATAPEAPAVPNPAAWPPADAQPVSVANFRTRMADAGHTYGPAFDGLRAVWRVGKEYYAEVALPEERAAEAARFGLHPALLDAALHPALLEAQGSTLWSEWTGVTLSAVGASILRVHIRPAGDDGAVTVTVADATGAPVASVDAVAPRPVTAEEMRGAGASRASLYRVEWSPVPAPGQTADWVILGDDPLGLTDALEESGAYPQMYRDLDALAEAVDAGLPAPELVVVSRGGPARTGGDLTGEALESASRLLTLVQQWSADERFTDSRLVVATRDAVAACAADAAADLAYAPLWGLVRSAQAAHPGRFALLDIDVDPGSLAVFPSAVPAVIASGESQIALRAGAVLVPRVVRAAAGGAAAPSWSDRGTVLITGGTGGLGGVLARHLVTRHGVRHLLLVSRGGPEAAGARDLERELTAMGATVTVAACDVSDRNALARLLAGIPAEHPLTGVVHAAGVLSDAPLESLSGQDLARVFAPKVDAAVHLHELTRDAELTAFVLFSSASGVLGSLAQANYAAANAFLNALAQARRAQGLPAQSLAWGLWAGSSAMGEAADTAKFARAGILPMSEDEGTGLFDAAAALDEALLMPVTLDTAALRTRAADGTLPDLLRGLVRAAPARRAARAAERESGEAGLARRLSGLSAADRHHTLVELVRGHVASVLGHGTPEAIEPDRAFKELGFDSLTALELRNRLQAATGLQLPASLVFDHPTLNATAGFVLEQLGPEGGTALPPALEELERVESVLLAVAATDTGTRQKVTARLNALMSKWNDAGTGGTAQAADGSDEDLGSASDSELFALLDDELDTP</sequence>
<dbReference type="SMART" id="SM00825">
    <property type="entry name" value="PKS_KS"/>
    <property type="match status" value="1"/>
</dbReference>
<dbReference type="RefSeq" id="WP_014173985.1">
    <property type="nucleotide sequence ID" value="NC_016582.1"/>
</dbReference>
<comment type="pathway">
    <text evidence="2">Antibiotic biosynthesis.</text>
</comment>
<dbReference type="InterPro" id="IPR014030">
    <property type="entry name" value="Ketoacyl_synth_N"/>
</dbReference>
<dbReference type="InterPro" id="IPR049552">
    <property type="entry name" value="PKS_DH_N"/>
</dbReference>
<evidence type="ECO:0000313" key="14">
    <source>
        <dbReference type="EMBL" id="ADI04506.1"/>
    </source>
</evidence>
<organism evidence="14 15">
    <name type="scientific">Streptomyces bingchenggensis (strain BCW-1)</name>
    <dbReference type="NCBI Taxonomy" id="749414"/>
    <lineage>
        <taxon>Bacteria</taxon>
        <taxon>Bacillati</taxon>
        <taxon>Actinomycetota</taxon>
        <taxon>Actinomycetes</taxon>
        <taxon>Kitasatosporales</taxon>
        <taxon>Streptomycetaceae</taxon>
        <taxon>Streptomyces</taxon>
    </lineage>
</organism>
<dbReference type="InterPro" id="IPR014031">
    <property type="entry name" value="Ketoacyl_synth_C"/>
</dbReference>
<dbReference type="STRING" id="749414.SBI_01385"/>
<dbReference type="SUPFAM" id="SSF53901">
    <property type="entry name" value="Thiolase-like"/>
    <property type="match status" value="1"/>
</dbReference>
<dbReference type="SMART" id="SM00827">
    <property type="entry name" value="PKS_AT"/>
    <property type="match status" value="1"/>
</dbReference>
<dbReference type="InterPro" id="IPR057326">
    <property type="entry name" value="KR_dom"/>
</dbReference>
<dbReference type="Gene3D" id="3.30.70.3290">
    <property type="match status" value="1"/>
</dbReference>
<dbReference type="Gene3D" id="3.10.129.110">
    <property type="entry name" value="Polyketide synthase dehydratase"/>
    <property type="match status" value="1"/>
</dbReference>
<keyword evidence="3" id="KW-0596">Phosphopantetheine</keyword>
<dbReference type="CDD" id="cd00833">
    <property type="entry name" value="PKS"/>
    <property type="match status" value="1"/>
</dbReference>
<feature type="region of interest" description="N-terminal hotdog fold" evidence="9">
    <location>
        <begin position="945"/>
        <end position="1070"/>
    </location>
</feature>
<accession>D7CC11</accession>
<dbReference type="InterPro" id="IPR020841">
    <property type="entry name" value="PKS_Beta-ketoAc_synthase_dom"/>
</dbReference>
<dbReference type="HOGENOM" id="CLU_000022_35_5_11"/>
<dbReference type="Pfam" id="PF21089">
    <property type="entry name" value="PKS_DH_N"/>
    <property type="match status" value="1"/>
</dbReference>
<dbReference type="InterPro" id="IPR049551">
    <property type="entry name" value="PKS_DH_C"/>
</dbReference>
<feature type="domain" description="Carrier" evidence="11">
    <location>
        <begin position="1712"/>
        <end position="1787"/>
    </location>
</feature>
<evidence type="ECO:0000256" key="2">
    <source>
        <dbReference type="ARBA" id="ARBA00004792"/>
    </source>
</evidence>
<dbReference type="EMBL" id="CP002047">
    <property type="protein sequence ID" value="ADI04506.1"/>
    <property type="molecule type" value="Genomic_DNA"/>
</dbReference>
<dbReference type="Pfam" id="PF00109">
    <property type="entry name" value="ketoacyl-synt"/>
    <property type="match status" value="1"/>
</dbReference>
<feature type="region of interest" description="C-terminal hotdog fold" evidence="9">
    <location>
        <begin position="1084"/>
        <end position="1242"/>
    </location>
</feature>
<dbReference type="InterPro" id="IPR018201">
    <property type="entry name" value="Ketoacyl_synth_AS"/>
</dbReference>
<dbReference type="PROSITE" id="PS52019">
    <property type="entry name" value="PKS_MFAS_DH"/>
    <property type="match status" value="1"/>
</dbReference>
<dbReference type="Pfam" id="PF14765">
    <property type="entry name" value="PS-DH"/>
    <property type="match status" value="1"/>
</dbReference>
<dbReference type="PATRIC" id="fig|749414.3.peg.1420"/>
<dbReference type="FunFam" id="1.10.1200.10:FF:000007">
    <property type="entry name" value="Probable polyketide synthase pks17"/>
    <property type="match status" value="1"/>
</dbReference>
<dbReference type="PANTHER" id="PTHR43775:SF51">
    <property type="entry name" value="INACTIVE PHENOLPHTHIOCEROL SYNTHESIS POLYKETIDE SYNTHASE TYPE I PKS1-RELATED"/>
    <property type="match status" value="1"/>
</dbReference>
<dbReference type="SMART" id="SM00822">
    <property type="entry name" value="PKS_KR"/>
    <property type="match status" value="1"/>
</dbReference>
<keyword evidence="7" id="KW-0511">Multifunctional enzyme</keyword>
<evidence type="ECO:0000256" key="7">
    <source>
        <dbReference type="ARBA" id="ARBA00023268"/>
    </source>
</evidence>
<dbReference type="GO" id="GO:0004315">
    <property type="term" value="F:3-oxoacyl-[acyl-carrier-protein] synthase activity"/>
    <property type="evidence" value="ECO:0007669"/>
    <property type="project" value="InterPro"/>
</dbReference>
<name>D7CC11_STRBB</name>
<dbReference type="InterPro" id="IPR015083">
    <property type="entry name" value="NorB/c/GfsB-D-like_docking"/>
</dbReference>
<dbReference type="InterPro" id="IPR009081">
    <property type="entry name" value="PP-bd_ACP"/>
</dbReference>
<dbReference type="Proteomes" id="UP000000377">
    <property type="component" value="Chromosome"/>
</dbReference>
<dbReference type="InterPro" id="IPR006162">
    <property type="entry name" value="Ppantetheine_attach_site"/>
</dbReference>
<dbReference type="GO" id="GO:0004312">
    <property type="term" value="F:fatty acid synthase activity"/>
    <property type="evidence" value="ECO:0007669"/>
    <property type="project" value="TreeGrafter"/>
</dbReference>
<dbReference type="Gene3D" id="3.40.47.10">
    <property type="match status" value="1"/>
</dbReference>
<dbReference type="InterPro" id="IPR036291">
    <property type="entry name" value="NAD(P)-bd_dom_sf"/>
</dbReference>
<dbReference type="GO" id="GO:0006633">
    <property type="term" value="P:fatty acid biosynthetic process"/>
    <property type="evidence" value="ECO:0007669"/>
    <property type="project" value="InterPro"/>
</dbReference>
<protein>
    <submittedName>
        <fullName evidence="14">Putative type I polyketide synthase</fullName>
    </submittedName>
</protein>
<dbReference type="SMART" id="SM00823">
    <property type="entry name" value="PKS_PP"/>
    <property type="match status" value="1"/>
</dbReference>
<evidence type="ECO:0000256" key="3">
    <source>
        <dbReference type="ARBA" id="ARBA00022450"/>
    </source>
</evidence>
<dbReference type="Pfam" id="PF16197">
    <property type="entry name" value="KAsynt_C_assoc"/>
    <property type="match status" value="1"/>
</dbReference>
<evidence type="ECO:0000259" key="11">
    <source>
        <dbReference type="PROSITE" id="PS50075"/>
    </source>
</evidence>
<dbReference type="PROSITE" id="PS52004">
    <property type="entry name" value="KS3_2"/>
    <property type="match status" value="1"/>
</dbReference>
<dbReference type="InterPro" id="IPR013968">
    <property type="entry name" value="PKS_KR"/>
</dbReference>
<dbReference type="PROSITE" id="PS00012">
    <property type="entry name" value="PHOSPHOPANTETHEINE"/>
    <property type="match status" value="1"/>
</dbReference>
<dbReference type="eggNOG" id="COG3321">
    <property type="taxonomic scope" value="Bacteria"/>
</dbReference>
<dbReference type="GO" id="GO:0033068">
    <property type="term" value="P:macrolide biosynthetic process"/>
    <property type="evidence" value="ECO:0007669"/>
    <property type="project" value="UniProtKB-ARBA"/>
</dbReference>
<dbReference type="InterPro" id="IPR032821">
    <property type="entry name" value="PKS_assoc"/>
</dbReference>
<dbReference type="FunFam" id="3.40.47.10:FF:000019">
    <property type="entry name" value="Polyketide synthase type I"/>
    <property type="match status" value="1"/>
</dbReference>
<dbReference type="InterPro" id="IPR016035">
    <property type="entry name" value="Acyl_Trfase/lysoPLipase"/>
</dbReference>
<evidence type="ECO:0000256" key="10">
    <source>
        <dbReference type="SAM" id="MobiDB-lite"/>
    </source>
</evidence>
<evidence type="ECO:0000256" key="6">
    <source>
        <dbReference type="ARBA" id="ARBA00023194"/>
    </source>
</evidence>
<keyword evidence="5" id="KW-0808">Transferase</keyword>
<dbReference type="SUPFAM" id="SSF51735">
    <property type="entry name" value="NAD(P)-binding Rossmann-fold domains"/>
    <property type="match status" value="2"/>
</dbReference>
<gene>
    <name evidence="14" type="primary">pks5-5</name>
    <name evidence="14" type="ordered locus">SBI_01385</name>
</gene>
<dbReference type="SUPFAM" id="SSF55048">
    <property type="entry name" value="Probable ACP-binding domain of malonyl-CoA ACP transacylase"/>
    <property type="match status" value="1"/>
</dbReference>
<dbReference type="InterPro" id="IPR016036">
    <property type="entry name" value="Malonyl_transacylase_ACP-bd"/>
</dbReference>
<evidence type="ECO:0000256" key="5">
    <source>
        <dbReference type="ARBA" id="ARBA00022679"/>
    </source>
</evidence>
<dbReference type="Pfam" id="PF08659">
    <property type="entry name" value="KR"/>
    <property type="match status" value="1"/>
</dbReference>
<feature type="active site" description="Proton donor; for dehydratase activity" evidence="9">
    <location>
        <position position="1145"/>
    </location>
</feature>
<dbReference type="InterPro" id="IPR042104">
    <property type="entry name" value="PKS_dehydratase_sf"/>
</dbReference>
<dbReference type="InterPro" id="IPR014043">
    <property type="entry name" value="Acyl_transferase_dom"/>
</dbReference>
<dbReference type="InterPro" id="IPR001227">
    <property type="entry name" value="Ac_transferase_dom_sf"/>
</dbReference>
<proteinExistence type="predicted"/>
<dbReference type="Pfam" id="PF22953">
    <property type="entry name" value="SpnB_Rossmann"/>
    <property type="match status" value="1"/>
</dbReference>
<evidence type="ECO:0000259" key="12">
    <source>
        <dbReference type="PROSITE" id="PS52004"/>
    </source>
</evidence>
<dbReference type="Gene3D" id="3.40.366.10">
    <property type="entry name" value="Malonyl-Coenzyme A Acyl Carrier Protein, domain 2"/>
    <property type="match status" value="1"/>
</dbReference>
<dbReference type="PROSITE" id="PS50075">
    <property type="entry name" value="CARRIER"/>
    <property type="match status" value="1"/>
</dbReference>
<dbReference type="Pfam" id="PF00550">
    <property type="entry name" value="PP-binding"/>
    <property type="match status" value="1"/>
</dbReference>
<dbReference type="Pfam" id="PF00698">
    <property type="entry name" value="Acyl_transf_1"/>
    <property type="match status" value="1"/>
</dbReference>
<dbReference type="SMART" id="SM01294">
    <property type="entry name" value="PKS_PP_betabranch"/>
    <property type="match status" value="1"/>
</dbReference>
<dbReference type="InterPro" id="IPR020807">
    <property type="entry name" value="PKS_DH"/>
</dbReference>
<evidence type="ECO:0000313" key="15">
    <source>
        <dbReference type="Proteomes" id="UP000000377"/>
    </source>
</evidence>
<feature type="active site" description="Proton acceptor; for dehydratase activity" evidence="9">
    <location>
        <position position="977"/>
    </location>
</feature>
<evidence type="ECO:0000256" key="1">
    <source>
        <dbReference type="ARBA" id="ARBA00001957"/>
    </source>
</evidence>
<evidence type="ECO:0000256" key="9">
    <source>
        <dbReference type="PROSITE-ProRule" id="PRU01363"/>
    </source>
</evidence>
<keyword evidence="4" id="KW-0597">Phosphoprotein</keyword>
<comment type="cofactor">
    <cofactor evidence="1">
        <name>pantetheine 4'-phosphate</name>
        <dbReference type="ChEBI" id="CHEBI:47942"/>
    </cofactor>
</comment>
<dbReference type="Pfam" id="PF02801">
    <property type="entry name" value="Ketoacyl-synt_C"/>
    <property type="match status" value="1"/>
</dbReference>